<dbReference type="Proteomes" id="UP000008641">
    <property type="component" value="Chromosome"/>
</dbReference>
<evidence type="ECO:0000313" key="1">
    <source>
        <dbReference type="EMBL" id="ADX66750.1"/>
    </source>
</evidence>
<reference evidence="1 2" key="1">
    <citation type="journal article" date="2011" name="Stand. Genomic Sci.">
        <title>Complete genome sequence of Weeksella virosa type strain (9751).</title>
        <authorList>
            <person name="Lang E."/>
            <person name="Teshima H."/>
            <person name="Lucas S."/>
            <person name="Lapidus A."/>
            <person name="Hammon N."/>
            <person name="Deshpande S."/>
            <person name="Nolan M."/>
            <person name="Cheng J.F."/>
            <person name="Pitluck S."/>
            <person name="Liolios K."/>
            <person name="Pagani I."/>
            <person name="Mikhailova N."/>
            <person name="Ivanova N."/>
            <person name="Mavromatis K."/>
            <person name="Pati A."/>
            <person name="Tapia R."/>
            <person name="Han C."/>
            <person name="Goodwin L."/>
            <person name="Chen A."/>
            <person name="Palaniappan K."/>
            <person name="Land M."/>
            <person name="Hauser L."/>
            <person name="Chang Y.J."/>
            <person name="Jeffries C.D."/>
            <person name="Brambilla E.M."/>
            <person name="Kopitz M."/>
            <person name="Rohde M."/>
            <person name="Goker M."/>
            <person name="Tindall B.J."/>
            <person name="Detter J.C."/>
            <person name="Woyke T."/>
            <person name="Bristow J."/>
            <person name="Eisen J.A."/>
            <person name="Markowitz V."/>
            <person name="Hugenholtz P."/>
            <person name="Klenk H.P."/>
            <person name="Kyrpides N.C."/>
        </authorList>
    </citation>
    <scope>NUCLEOTIDE SEQUENCE [LARGE SCALE GENOMIC DNA]</scope>
    <source>
        <strain evidence="2">ATCC 43766 / DSM 16922 / JCM 21250 / NBRC 16016 / NCTC 11634 / CL345/78</strain>
    </source>
</reference>
<dbReference type="STRING" id="865938.Weevi_0021"/>
<keyword evidence="2" id="KW-1185">Reference proteome</keyword>
<dbReference type="HOGENOM" id="CLU_126055_0_0_10"/>
<dbReference type="InterPro" id="IPR021284">
    <property type="entry name" value="DUF2750"/>
</dbReference>
<proteinExistence type="predicted"/>
<dbReference type="OrthoDB" id="2936081at2"/>
<dbReference type="Pfam" id="PF11042">
    <property type="entry name" value="DUF2750"/>
    <property type="match status" value="1"/>
</dbReference>
<evidence type="ECO:0000313" key="2">
    <source>
        <dbReference type="Proteomes" id="UP000008641"/>
    </source>
</evidence>
<dbReference type="eggNOG" id="ENOG5032347">
    <property type="taxonomic scope" value="Bacteria"/>
</dbReference>
<name>F0P2D8_WEEVC</name>
<organism evidence="1 2">
    <name type="scientific">Weeksella virosa (strain ATCC 43766 / DSM 16922 / JCM 21250 / CCUG 30538 / CDC 9751 / IAM 14551 / NBRC 16016 / NCTC 11634 / CL345/78)</name>
    <dbReference type="NCBI Taxonomy" id="865938"/>
    <lineage>
        <taxon>Bacteria</taxon>
        <taxon>Pseudomonadati</taxon>
        <taxon>Bacteroidota</taxon>
        <taxon>Flavobacteriia</taxon>
        <taxon>Flavobacteriales</taxon>
        <taxon>Weeksellaceae</taxon>
        <taxon>Weeksella</taxon>
    </lineage>
</organism>
<protein>
    <recommendedName>
        <fullName evidence="3">DUF2750 domain-containing protein</fullName>
    </recommendedName>
</protein>
<gene>
    <name evidence="1" type="ordered locus">Weevi_0021</name>
</gene>
<dbReference type="KEGG" id="wvi:Weevi_0021"/>
<dbReference type="EMBL" id="CP002455">
    <property type="protein sequence ID" value="ADX66750.1"/>
    <property type="molecule type" value="Genomic_DNA"/>
</dbReference>
<dbReference type="AlphaFoldDB" id="F0P2D8"/>
<evidence type="ECO:0008006" key="3">
    <source>
        <dbReference type="Google" id="ProtNLM"/>
    </source>
</evidence>
<accession>F0P2D8</accession>
<dbReference type="RefSeq" id="WP_013597146.1">
    <property type="nucleotide sequence ID" value="NC_015144.1"/>
</dbReference>
<sequence length="149" mass="17390">MTEIQLFIQEVFQNQEVVILQSDEGFAITFSESFMYEDDSPLEVICFWSSAQKAKEAQHARWQQHKIKTISLNDYIEQWLIGMIEEVVLVGINLDAKGKGEEALPVDFLLDMCNYGIQNYPTFSLKHFKTLEALRQEIIKFKEESNFNQ</sequence>
<reference evidence="2" key="2">
    <citation type="journal article" date="2011" name="Stand. Genomic Sci.">
        <title>Complete genome sequence of Weeksella virosa type strain (9751T).</title>
        <authorList>
            <person name="Lang E."/>
            <person name="Teshima H."/>
            <person name="Lucas S."/>
            <person name="Lapidus A."/>
            <person name="Hammon N."/>
            <person name="Deshpande S."/>
            <person name="Nolan M."/>
            <person name="Cheng J."/>
            <person name="Pitluck S."/>
            <person name="Liolios K."/>
            <person name="Pagani I."/>
            <person name="Mikhailova N."/>
            <person name="Ivanova N."/>
            <person name="Mavromatis K."/>
            <person name="Pati A."/>
            <person name="Tapia R."/>
            <person name="Han C."/>
            <person name="Goodwin L."/>
            <person name="Chen A."/>
            <person name="Palaniappan K."/>
            <person name="Land M."/>
            <person name="Hauser L."/>
            <person name="Chang Y."/>
            <person name="Jeffries C."/>
            <person name="Brambilla E."/>
            <person name="Kopitz M."/>
            <person name="Rohde M."/>
            <person name="Goker M."/>
            <person name="Tindall B."/>
            <person name="Detter J."/>
            <person name="Woyke T."/>
            <person name="Bristow J."/>
            <person name="Eisen J."/>
            <person name="Markowitz V."/>
            <person name="Hugenholtz P."/>
            <person name="Klenk H."/>
            <person name="Kyrpides N."/>
        </authorList>
    </citation>
    <scope>NUCLEOTIDE SEQUENCE [LARGE SCALE GENOMIC DNA]</scope>
    <source>
        <strain evidence="2">ATCC 43766 / DSM 16922 / JCM 21250 / NBRC 16016 / NCTC 11634 / CL345/78</strain>
    </source>
</reference>